<dbReference type="SUPFAM" id="SSF56672">
    <property type="entry name" value="DNA/RNA polymerases"/>
    <property type="match status" value="1"/>
</dbReference>
<evidence type="ECO:0000313" key="2">
    <source>
        <dbReference type="EMBL" id="KEQ01141.1"/>
    </source>
</evidence>
<dbReference type="GO" id="GO:0003964">
    <property type="term" value="F:RNA-directed DNA polymerase activity"/>
    <property type="evidence" value="ECO:0007669"/>
    <property type="project" value="UniProtKB-KW"/>
</dbReference>
<dbReference type="EMBL" id="AVQL01000435">
    <property type="protein sequence ID" value="KEQ01141.1"/>
    <property type="molecule type" value="Genomic_DNA"/>
</dbReference>
<accession>A0A074V7H0</accession>
<dbReference type="Proteomes" id="UP000027644">
    <property type="component" value="Unassembled WGS sequence"/>
</dbReference>
<dbReference type="PROSITE" id="PS50878">
    <property type="entry name" value="RT_POL"/>
    <property type="match status" value="1"/>
</dbReference>
<evidence type="ECO:0000313" key="3">
    <source>
        <dbReference type="Proteomes" id="UP000027644"/>
    </source>
</evidence>
<dbReference type="InterPro" id="IPR000477">
    <property type="entry name" value="RT_dom"/>
</dbReference>
<organism evidence="2 3">
    <name type="scientific">Snodgrassella alvi SCGC AB-598-J21</name>
    <dbReference type="NCBI Taxonomy" id="1385367"/>
    <lineage>
        <taxon>Bacteria</taxon>
        <taxon>Pseudomonadati</taxon>
        <taxon>Pseudomonadota</taxon>
        <taxon>Betaproteobacteria</taxon>
        <taxon>Neisseriales</taxon>
        <taxon>Neisseriaceae</taxon>
        <taxon>Snodgrassella</taxon>
    </lineage>
</organism>
<feature type="domain" description="Reverse transcriptase" evidence="1">
    <location>
        <begin position="1"/>
        <end position="93"/>
    </location>
</feature>
<name>A0A074V7H0_9NEIS</name>
<evidence type="ECO:0000259" key="1">
    <source>
        <dbReference type="PROSITE" id="PS50878"/>
    </source>
</evidence>
<reference evidence="2 3" key="1">
    <citation type="journal article" date="2014" name="PLoS Genet.">
        <title>Hidden diversity in honey bee gut symbionts detected by single-cell genomics.</title>
        <authorList>
            <person name="Engel P."/>
            <person name="Stepanauskas R."/>
            <person name="Moran N."/>
        </authorList>
    </citation>
    <scope>NUCLEOTIDE SEQUENCE [LARGE SCALE GENOMIC DNA]</scope>
    <source>
        <strain evidence="2 3">SCGC AB-598-J21</strain>
    </source>
</reference>
<keyword evidence="2" id="KW-0808">Transferase</keyword>
<dbReference type="AlphaFoldDB" id="A0A074V7H0"/>
<keyword evidence="2" id="KW-0695">RNA-directed DNA polymerase</keyword>
<keyword evidence="2" id="KW-0548">Nucleotidyltransferase</keyword>
<dbReference type="InterPro" id="IPR043502">
    <property type="entry name" value="DNA/RNA_pol_sf"/>
</dbReference>
<protein>
    <submittedName>
        <fullName evidence="2">Reverse transcriptase (RNA-dependent DNA polymerase)</fullName>
    </submittedName>
</protein>
<sequence length="279" mass="32695">MDFIAEMVLGYVDALLTEKIKENNIDDYFILRYRDDYRIFVNSTNDGKIILKLLSEILRPFGLKLNSSKTKDHNNVVMASIKKDKLAWLQLPNPEINNLTLQKHILLIKYHSLEYPNSGSLTTALNKFQKRITKEKDKNLSQYSRQIISIVADIAYLNPKSISVCCAIISQFLVILNDEDQKNLAMKVYQKLERMSDSGFAQIWLQRMLKNKLPDIEFSEHLCQIALKNKQIQLWNHSWVNDKKILKILENELIFNQNIFDSLDDRINFTEFDIFAYPN</sequence>
<gene>
    <name evidence="2" type="ORF">SASC598J21_010810</name>
</gene>
<proteinExistence type="predicted"/>
<comment type="caution">
    <text evidence="2">The sequence shown here is derived from an EMBL/GenBank/DDBJ whole genome shotgun (WGS) entry which is preliminary data.</text>
</comment>